<dbReference type="InterPro" id="IPR006578">
    <property type="entry name" value="MADF-dom"/>
</dbReference>
<dbReference type="PANTHER" id="PTHR12243">
    <property type="entry name" value="MADF DOMAIN TRANSCRIPTION FACTOR"/>
    <property type="match status" value="1"/>
</dbReference>
<feature type="domain" description="BESS" evidence="4">
    <location>
        <begin position="230"/>
        <end position="269"/>
    </location>
</feature>
<organism evidence="5 6">
    <name type="scientific">Culex pipiens pipiens</name>
    <name type="common">Northern house mosquito</name>
    <dbReference type="NCBI Taxonomy" id="38569"/>
    <lineage>
        <taxon>Eukaryota</taxon>
        <taxon>Metazoa</taxon>
        <taxon>Ecdysozoa</taxon>
        <taxon>Arthropoda</taxon>
        <taxon>Hexapoda</taxon>
        <taxon>Insecta</taxon>
        <taxon>Pterygota</taxon>
        <taxon>Neoptera</taxon>
        <taxon>Endopterygota</taxon>
        <taxon>Diptera</taxon>
        <taxon>Nematocera</taxon>
        <taxon>Culicoidea</taxon>
        <taxon>Culicidae</taxon>
        <taxon>Culicinae</taxon>
        <taxon>Culicini</taxon>
        <taxon>Culex</taxon>
        <taxon>Culex</taxon>
    </lineage>
</organism>
<dbReference type="AlphaFoldDB" id="A0ABD1DMZ5"/>
<dbReference type="PROSITE" id="PS51029">
    <property type="entry name" value="MADF"/>
    <property type="match status" value="1"/>
</dbReference>
<gene>
    <name evidence="5" type="ORF">pipiens_006856</name>
</gene>
<feature type="domain" description="MADF" evidence="3">
    <location>
        <begin position="37"/>
        <end position="135"/>
    </location>
</feature>
<feature type="compositionally biased region" description="Polar residues" evidence="2">
    <location>
        <begin position="157"/>
        <end position="171"/>
    </location>
</feature>
<sequence length="277" mass="32180">MDSISAETRSEIYEKLWTRMPRGALNPGPVANFRLDDFIALIKRYPVIYNRLDKHNKQEYADTWDQLEAILKTNKKFLMMKWKGLRDNFRVELKKEFYSPPEARYVLPTLDQKGDGESAQDELHQIMQFVQNQEEPSPQEHSYANSEVKQERDDSNGDSNGQPASETDFNFNHFQEPDTIHLPEITITPKQPLDHQQQPINLESRKRRRSQNAPSTSSSTVAAAGGAPAQDDDYHFLMSIHPYLRQLPLPVKLKVRLQMQQVLFNELMRQPIADEED</sequence>
<dbReference type="GO" id="GO:0005634">
    <property type="term" value="C:nucleus"/>
    <property type="evidence" value="ECO:0007669"/>
    <property type="project" value="UniProtKB-SubCell"/>
</dbReference>
<dbReference type="Pfam" id="PF02944">
    <property type="entry name" value="BESS"/>
    <property type="match status" value="1"/>
</dbReference>
<feature type="compositionally biased region" description="Polar residues" evidence="2">
    <location>
        <begin position="132"/>
        <end position="147"/>
    </location>
</feature>
<dbReference type="InterPro" id="IPR039353">
    <property type="entry name" value="TF_Adf1"/>
</dbReference>
<keyword evidence="1" id="KW-0539">Nucleus</keyword>
<evidence type="ECO:0000313" key="6">
    <source>
        <dbReference type="Proteomes" id="UP001562425"/>
    </source>
</evidence>
<dbReference type="PANTHER" id="PTHR12243:SF69">
    <property type="entry name" value="SI:CH73-59F11.3"/>
    <property type="match status" value="1"/>
</dbReference>
<keyword evidence="6" id="KW-1185">Reference proteome</keyword>
<dbReference type="InterPro" id="IPR004210">
    <property type="entry name" value="BESS_motif"/>
</dbReference>
<dbReference type="Proteomes" id="UP001562425">
    <property type="component" value="Unassembled WGS sequence"/>
</dbReference>
<dbReference type="EMBL" id="JBEHCU010005031">
    <property type="protein sequence ID" value="KAL1401133.1"/>
    <property type="molecule type" value="Genomic_DNA"/>
</dbReference>
<proteinExistence type="predicted"/>
<feature type="compositionally biased region" description="Low complexity" evidence="2">
    <location>
        <begin position="213"/>
        <end position="226"/>
    </location>
</feature>
<dbReference type="Pfam" id="PF10545">
    <property type="entry name" value="MADF_DNA_bdg"/>
    <property type="match status" value="1"/>
</dbReference>
<protein>
    <submittedName>
        <fullName evidence="5">Uncharacterized protein</fullName>
    </submittedName>
</protein>
<dbReference type="SMART" id="SM00595">
    <property type="entry name" value="MADF"/>
    <property type="match status" value="1"/>
</dbReference>
<feature type="region of interest" description="Disordered" evidence="2">
    <location>
        <begin position="189"/>
        <end position="226"/>
    </location>
</feature>
<dbReference type="PROSITE" id="PS51031">
    <property type="entry name" value="BESS"/>
    <property type="match status" value="1"/>
</dbReference>
<comment type="subcellular location">
    <subcellularLocation>
        <location evidence="1">Nucleus</location>
    </subcellularLocation>
</comment>
<evidence type="ECO:0000313" key="5">
    <source>
        <dbReference type="EMBL" id="KAL1401133.1"/>
    </source>
</evidence>
<name>A0ABD1DMZ5_CULPP</name>
<evidence type="ECO:0000256" key="2">
    <source>
        <dbReference type="SAM" id="MobiDB-lite"/>
    </source>
</evidence>
<comment type="caution">
    <text evidence="5">The sequence shown here is derived from an EMBL/GenBank/DDBJ whole genome shotgun (WGS) entry which is preliminary data.</text>
</comment>
<evidence type="ECO:0000259" key="4">
    <source>
        <dbReference type="PROSITE" id="PS51031"/>
    </source>
</evidence>
<evidence type="ECO:0000256" key="1">
    <source>
        <dbReference type="PROSITE-ProRule" id="PRU00371"/>
    </source>
</evidence>
<accession>A0ABD1DMZ5</accession>
<feature type="region of interest" description="Disordered" evidence="2">
    <location>
        <begin position="132"/>
        <end position="171"/>
    </location>
</feature>
<evidence type="ECO:0000259" key="3">
    <source>
        <dbReference type="PROSITE" id="PS51029"/>
    </source>
</evidence>
<reference evidence="5 6" key="1">
    <citation type="submission" date="2024-05" db="EMBL/GenBank/DDBJ databases">
        <title>Culex pipiens pipiens assembly and annotation.</title>
        <authorList>
            <person name="Alout H."/>
            <person name="Durand T."/>
        </authorList>
    </citation>
    <scope>NUCLEOTIDE SEQUENCE [LARGE SCALE GENOMIC DNA]</scope>
    <source>
        <strain evidence="5">HA-2024</strain>
        <tissue evidence="5">Whole body</tissue>
    </source>
</reference>